<keyword evidence="1" id="KW-0479">Metal-binding</keyword>
<dbReference type="Proteomes" id="UP001152320">
    <property type="component" value="Unassembled WGS sequence"/>
</dbReference>
<evidence type="ECO:0000256" key="2">
    <source>
        <dbReference type="SAM" id="MobiDB-lite"/>
    </source>
</evidence>
<dbReference type="PANTHER" id="PTHR46888:SF1">
    <property type="entry name" value="RIBONUCLEASE H"/>
    <property type="match status" value="1"/>
</dbReference>
<dbReference type="GO" id="GO:0008270">
    <property type="term" value="F:zinc ion binding"/>
    <property type="evidence" value="ECO:0007669"/>
    <property type="project" value="UniProtKB-KW"/>
</dbReference>
<dbReference type="PANTHER" id="PTHR46888">
    <property type="entry name" value="ZINC KNUCKLE DOMAINCONTAINING PROTEIN-RELATED"/>
    <property type="match status" value="1"/>
</dbReference>
<dbReference type="EMBL" id="JAIZAY010001188">
    <property type="protein sequence ID" value="KAJ8017671.1"/>
    <property type="molecule type" value="Genomic_DNA"/>
</dbReference>
<name>A0A9Q0YFG9_HOLLE</name>
<keyword evidence="5" id="KW-1185">Reference proteome</keyword>
<dbReference type="OrthoDB" id="6161132at2759"/>
<reference evidence="4" key="1">
    <citation type="submission" date="2021-10" db="EMBL/GenBank/DDBJ databases">
        <title>Tropical sea cucumber genome reveals ecological adaptation and Cuvierian tubules defense mechanism.</title>
        <authorList>
            <person name="Chen T."/>
        </authorList>
    </citation>
    <scope>NUCLEOTIDE SEQUENCE</scope>
    <source>
        <strain evidence="4">Nanhai2018</strain>
        <tissue evidence="4">Muscle</tissue>
    </source>
</reference>
<evidence type="ECO:0000256" key="1">
    <source>
        <dbReference type="PROSITE-ProRule" id="PRU00047"/>
    </source>
</evidence>
<accession>A0A9Q0YFG9</accession>
<protein>
    <recommendedName>
        <fullName evidence="3">CCHC-type domain-containing protein</fullName>
    </recommendedName>
</protein>
<comment type="caution">
    <text evidence="4">The sequence shown here is derived from an EMBL/GenBank/DDBJ whole genome shotgun (WGS) entry which is preliminary data.</text>
</comment>
<dbReference type="PROSITE" id="PS50158">
    <property type="entry name" value="ZF_CCHC"/>
    <property type="match status" value="1"/>
</dbReference>
<evidence type="ECO:0000313" key="4">
    <source>
        <dbReference type="EMBL" id="KAJ8017671.1"/>
    </source>
</evidence>
<feature type="compositionally biased region" description="Basic and acidic residues" evidence="2">
    <location>
        <begin position="32"/>
        <end position="52"/>
    </location>
</feature>
<evidence type="ECO:0000259" key="3">
    <source>
        <dbReference type="PROSITE" id="PS50158"/>
    </source>
</evidence>
<keyword evidence="1" id="KW-0862">Zinc</keyword>
<evidence type="ECO:0000313" key="5">
    <source>
        <dbReference type="Proteomes" id="UP001152320"/>
    </source>
</evidence>
<sequence>MTKLADHYLTAHGGWKNVVRRNNYIHGQNKADNGKAKPSDVREKQKETQAPDWTKKKSFACFICNSPKHMARDCPKRQRLAYLSELIDKETNKPEASEVVSETDTKNIIDERTIASCLITISPSHFKQAKAQGTLNLKCGSKIPVLSAACNVKRGVPMPTVEGKVGPHKVKVLRDTGCSCVVVRESLVDASRFTDEFKVCILIDGTVRRFQVALIDIDTPYFKGRFRHCVCLTLFMT</sequence>
<organism evidence="4 5">
    <name type="scientific">Holothuria leucospilota</name>
    <name type="common">Black long sea cucumber</name>
    <name type="synonym">Mertensiothuria leucospilota</name>
    <dbReference type="NCBI Taxonomy" id="206669"/>
    <lineage>
        <taxon>Eukaryota</taxon>
        <taxon>Metazoa</taxon>
        <taxon>Echinodermata</taxon>
        <taxon>Eleutherozoa</taxon>
        <taxon>Echinozoa</taxon>
        <taxon>Holothuroidea</taxon>
        <taxon>Aspidochirotacea</taxon>
        <taxon>Aspidochirotida</taxon>
        <taxon>Holothuriidae</taxon>
        <taxon>Holothuria</taxon>
    </lineage>
</organism>
<proteinExistence type="predicted"/>
<dbReference type="SMART" id="SM00343">
    <property type="entry name" value="ZnF_C2HC"/>
    <property type="match status" value="1"/>
</dbReference>
<dbReference type="AlphaFoldDB" id="A0A9Q0YFG9"/>
<dbReference type="Gene3D" id="4.10.60.10">
    <property type="entry name" value="Zinc finger, CCHC-type"/>
    <property type="match status" value="1"/>
</dbReference>
<feature type="region of interest" description="Disordered" evidence="2">
    <location>
        <begin position="27"/>
        <end position="52"/>
    </location>
</feature>
<keyword evidence="1" id="KW-0863">Zinc-finger</keyword>
<dbReference type="Pfam" id="PF00098">
    <property type="entry name" value="zf-CCHC"/>
    <property type="match status" value="1"/>
</dbReference>
<dbReference type="GO" id="GO:0003676">
    <property type="term" value="F:nucleic acid binding"/>
    <property type="evidence" value="ECO:0007669"/>
    <property type="project" value="InterPro"/>
</dbReference>
<gene>
    <name evidence="4" type="ORF">HOLleu_44754</name>
</gene>
<feature type="domain" description="CCHC-type" evidence="3">
    <location>
        <begin position="61"/>
        <end position="76"/>
    </location>
</feature>
<dbReference type="InterPro" id="IPR001878">
    <property type="entry name" value="Znf_CCHC"/>
</dbReference>
<dbReference type="SUPFAM" id="SSF57756">
    <property type="entry name" value="Retrovirus zinc finger-like domains"/>
    <property type="match status" value="1"/>
</dbReference>
<dbReference type="InterPro" id="IPR036875">
    <property type="entry name" value="Znf_CCHC_sf"/>
</dbReference>